<dbReference type="InterPro" id="IPR004846">
    <property type="entry name" value="T2SS/T3SS_dom"/>
</dbReference>
<keyword evidence="3" id="KW-0998">Cell outer membrane</keyword>
<organism evidence="8 9">
    <name type="scientific">Pseudothauera rhizosphaerae</name>
    <dbReference type="NCBI Taxonomy" id="2565932"/>
    <lineage>
        <taxon>Bacteria</taxon>
        <taxon>Pseudomonadati</taxon>
        <taxon>Pseudomonadota</taxon>
        <taxon>Betaproteobacteria</taxon>
        <taxon>Rhodocyclales</taxon>
        <taxon>Zoogloeaceae</taxon>
        <taxon>Pseudothauera</taxon>
    </lineage>
</organism>
<feature type="domain" description="NolW-like" evidence="7">
    <location>
        <begin position="178"/>
        <end position="293"/>
    </location>
</feature>
<feature type="signal peptide" evidence="3">
    <location>
        <begin position="1"/>
        <end position="25"/>
    </location>
</feature>
<accession>A0A4V3W9Z6</accession>
<dbReference type="Pfam" id="PF00263">
    <property type="entry name" value="Secretin"/>
    <property type="match status" value="1"/>
</dbReference>
<keyword evidence="3" id="KW-0811">Translocation</keyword>
<dbReference type="GO" id="GO:0015627">
    <property type="term" value="C:type II protein secretion system complex"/>
    <property type="evidence" value="ECO:0007669"/>
    <property type="project" value="TreeGrafter"/>
</dbReference>
<comment type="caution">
    <text evidence="8">The sequence shown here is derived from an EMBL/GenBank/DDBJ whole genome shotgun (WGS) entry which is preliminary data.</text>
</comment>
<comment type="subunit">
    <text evidence="3">The core secretion machinery of the T3SS is composed of approximately 20 different proteins, including cytoplasmic components, a base, an export apparatus and a needle. This subunit is part of the base, which anchors the injectisome in the bacterial cell envelope. Forms a stable homooligomeric complex.</text>
</comment>
<evidence type="ECO:0000256" key="3">
    <source>
        <dbReference type="HAMAP-Rule" id="MF_02219"/>
    </source>
</evidence>
<dbReference type="GO" id="GO:0030257">
    <property type="term" value="C:type III protein secretion system complex"/>
    <property type="evidence" value="ECO:0007669"/>
    <property type="project" value="UniProtKB-UniRule"/>
</dbReference>
<dbReference type="HAMAP" id="MF_02219">
    <property type="entry name" value="Type_III_secretin"/>
    <property type="match status" value="1"/>
</dbReference>
<dbReference type="Gene3D" id="3.55.50.30">
    <property type="match status" value="1"/>
</dbReference>
<feature type="chain" id="PRO_5026399723" description="Type 3 secretion system secretin" evidence="3">
    <location>
        <begin position="26"/>
        <end position="595"/>
    </location>
</feature>
<dbReference type="RefSeq" id="WP_136386464.1">
    <property type="nucleotide sequence ID" value="NZ_SSOD01000018.1"/>
</dbReference>
<dbReference type="GO" id="GO:0030254">
    <property type="term" value="P:protein secretion by the type III secretion system"/>
    <property type="evidence" value="ECO:0007669"/>
    <property type="project" value="UniProtKB-UniRule"/>
</dbReference>
<reference evidence="8 9" key="1">
    <citation type="submission" date="2019-04" db="EMBL/GenBank/DDBJ databases">
        <title>Azoarcus rhizosphaerae sp. nov. isolated from rhizosphere of Ficus religiosa.</title>
        <authorList>
            <person name="Lin S.-Y."/>
            <person name="Hameed A."/>
            <person name="Hsu Y.-H."/>
            <person name="Young C.-C."/>
        </authorList>
    </citation>
    <scope>NUCLEOTIDE SEQUENCE [LARGE SCALE GENOMIC DNA]</scope>
    <source>
        <strain evidence="8 9">CC-YHH848</strain>
    </source>
</reference>
<keyword evidence="9" id="KW-1185">Reference proteome</keyword>
<dbReference type="InterPro" id="IPR050810">
    <property type="entry name" value="Bact_Secretion_Sys_Channel"/>
</dbReference>
<dbReference type="AlphaFoldDB" id="A0A4V3W9Z6"/>
<dbReference type="Proteomes" id="UP000307956">
    <property type="component" value="Unassembled WGS sequence"/>
</dbReference>
<dbReference type="GO" id="GO:0009279">
    <property type="term" value="C:cell outer membrane"/>
    <property type="evidence" value="ECO:0007669"/>
    <property type="project" value="UniProtKB-SubCell"/>
</dbReference>
<evidence type="ECO:0000259" key="7">
    <source>
        <dbReference type="Pfam" id="PF03958"/>
    </source>
</evidence>
<evidence type="ECO:0000313" key="8">
    <source>
        <dbReference type="EMBL" id="THF57259.1"/>
    </source>
</evidence>
<feature type="domain" description="Type II/III secretion system secretin-like" evidence="6">
    <location>
        <begin position="367"/>
        <end position="526"/>
    </location>
</feature>
<sequence length="595" mass="62776" precursor="true">MRRCTPFLRGLAAILVLSAAGLAAAAPAPWPEVPFQYFARQFPLPRVLGDFAGAFGLKLELSPLVGGQLNGNYSAATPTQFLDTLASSYGLTWYYHGGVLHVAKASESISRTLRVGASDVGALKAALNNLGIFDARYGWGEFADRGVVILSGPPAYVDLVMGTVAELGSGPSGGREIRVFPLKHARAEDRSFSYRDQQVTTPGVASILRGLVADQETAGGTSSLTTTPAGGTAPSALGADAPAAAERPPVRAAANARRAVIEADQRLNAVIVHDAPEHMAAYESLIRQLDVPTPLIEIEAMIMDINTDRLDSLGVAWAGRTGDFTFGFGDTSPDPGTSTVTIGAGDNINKTTILSNTTSFFVAQVNALASDGDARILARPSVLTVDNLVAVLDLSETFYVRVTGERVAELVPISTGTLLKVTPRLIEENGLRMVQLVVDIEDGKIQPGRQVDTLPTVLQSNISTQAVVRENDSLLIGGYFLDSETSSEDRVPLLGDVPVLGLLFRNSQAERQRRERLFMIRPRIIDNPSVSAARTPPAAVPLAAAVPGAAAAVVPAQPSVAAGVEPEATPKAAAEQPPAPVREVAWPKELEFVSN</sequence>
<dbReference type="EMBL" id="SSOD01000018">
    <property type="protein sequence ID" value="THF57259.1"/>
    <property type="molecule type" value="Genomic_DNA"/>
</dbReference>
<evidence type="ECO:0000313" key="9">
    <source>
        <dbReference type="Proteomes" id="UP000307956"/>
    </source>
</evidence>
<name>A0A4V3W9Z6_9RHOO</name>
<dbReference type="InterPro" id="IPR038591">
    <property type="entry name" value="NolW-like_sf"/>
</dbReference>
<protein>
    <recommendedName>
        <fullName evidence="3">Type 3 secretion system secretin</fullName>
        <shortName evidence="3">T3SS secretin</shortName>
    </recommendedName>
</protein>
<feature type="region of interest" description="Disordered" evidence="5">
    <location>
        <begin position="562"/>
        <end position="582"/>
    </location>
</feature>
<proteinExistence type="inferred from homology"/>
<dbReference type="PANTHER" id="PTHR30332">
    <property type="entry name" value="PROBABLE GENERAL SECRETION PATHWAY PROTEIN D"/>
    <property type="match status" value="1"/>
</dbReference>
<gene>
    <name evidence="3" type="primary">sctC</name>
    <name evidence="8" type="ORF">E6O51_18355</name>
</gene>
<keyword evidence="3 4" id="KW-0813">Transport</keyword>
<evidence type="ECO:0000256" key="5">
    <source>
        <dbReference type="SAM" id="MobiDB-lite"/>
    </source>
</evidence>
<keyword evidence="2 3" id="KW-0732">Signal</keyword>
<dbReference type="NCBIfam" id="TIGR02516">
    <property type="entry name" value="type_III_yscC"/>
    <property type="match status" value="1"/>
</dbReference>
<evidence type="ECO:0000256" key="2">
    <source>
        <dbReference type="ARBA" id="ARBA00022729"/>
    </source>
</evidence>
<dbReference type="Pfam" id="PF03958">
    <property type="entry name" value="Secretin_N"/>
    <property type="match status" value="1"/>
</dbReference>
<dbReference type="InterPro" id="IPR003522">
    <property type="entry name" value="T3SS_OM_pore_YscC"/>
</dbReference>
<keyword evidence="3" id="KW-0472">Membrane</keyword>
<dbReference type="PANTHER" id="PTHR30332:SF5">
    <property type="entry name" value="SPI-1 TYPE 3 SECRETION SYSTEM SECRETIN"/>
    <property type="match status" value="1"/>
</dbReference>
<evidence type="ECO:0000259" key="6">
    <source>
        <dbReference type="Pfam" id="PF00263"/>
    </source>
</evidence>
<evidence type="ECO:0000256" key="1">
    <source>
        <dbReference type="ARBA" id="ARBA00004442"/>
    </source>
</evidence>
<dbReference type="InterPro" id="IPR005644">
    <property type="entry name" value="NolW-like"/>
</dbReference>
<keyword evidence="3" id="KW-0653">Protein transport</keyword>
<dbReference type="PRINTS" id="PR01337">
    <property type="entry name" value="TYPE3OMGPROT"/>
</dbReference>
<comment type="subcellular location">
    <subcellularLocation>
        <location evidence="1 3 4">Cell outer membrane</location>
    </subcellularLocation>
</comment>
<dbReference type="Gene3D" id="3.30.1370.120">
    <property type="match status" value="2"/>
</dbReference>
<comment type="similarity">
    <text evidence="3">Belongs to the bacterial secretin family. T3SS SctC subfamily.</text>
</comment>
<evidence type="ECO:0000256" key="4">
    <source>
        <dbReference type="RuleBase" id="RU004004"/>
    </source>
</evidence>
<feature type="region of interest" description="Disordered" evidence="5">
    <location>
        <begin position="218"/>
        <end position="248"/>
    </location>
</feature>
<comment type="function">
    <text evidence="3">Component of the type III secretion system (T3SS), also called injectisome, which is used to inject bacterial effector proteins into eukaryotic host cells. Forms a ring-shaped multimeric structure with an apparent central pore in the outer membrane.</text>
</comment>
<dbReference type="OrthoDB" id="9779724at2"/>